<dbReference type="AlphaFoldDB" id="A0A7T4R0Y0"/>
<dbReference type="Proteomes" id="UP000596063">
    <property type="component" value="Chromosome"/>
</dbReference>
<keyword evidence="1" id="KW-0732">Signal</keyword>
<keyword evidence="3" id="KW-1185">Reference proteome</keyword>
<sequence>MNARLALLLAALCTAACAPLIPQPSQTGESGLSSSKLTEESLALGSLDEELSLDIPTAEARKTLLGKWYGITRTADGGRKEWLVNRAVDGTYRIDFRVTDAKGQVSAQSEVGFWGVSGGVYFRIFRGWVMLDGMKTADPTDPGHYDSYEVVSLTGESFQYRHIDNNTLYTVKKMPADFTLLVPLDAKREQTLKFEF</sequence>
<reference evidence="2 3" key="1">
    <citation type="submission" date="2020-12" db="EMBL/GenBank/DDBJ databases">
        <authorList>
            <person name="Shan Y."/>
        </authorList>
    </citation>
    <scope>NUCLEOTIDE SEQUENCE [LARGE SCALE GENOMIC DNA]</scope>
    <source>
        <strain evidence="3">csc3.9</strain>
    </source>
</reference>
<protein>
    <submittedName>
        <fullName evidence="2">Uncharacterized protein</fullName>
    </submittedName>
</protein>
<proteinExistence type="predicted"/>
<dbReference type="EMBL" id="CP066167">
    <property type="protein sequence ID" value="QQD18388.1"/>
    <property type="molecule type" value="Genomic_DNA"/>
</dbReference>
<name>A0A7T4R0Y0_9GAMM</name>
<evidence type="ECO:0000313" key="3">
    <source>
        <dbReference type="Proteomes" id="UP000596063"/>
    </source>
</evidence>
<gene>
    <name evidence="2" type="ORF">I6N98_00480</name>
</gene>
<evidence type="ECO:0000313" key="2">
    <source>
        <dbReference type="EMBL" id="QQD18388.1"/>
    </source>
</evidence>
<feature type="chain" id="PRO_5032857977" evidence="1">
    <location>
        <begin position="19"/>
        <end position="196"/>
    </location>
</feature>
<dbReference type="RefSeq" id="WP_198569882.1">
    <property type="nucleotide sequence ID" value="NZ_CP066167.1"/>
</dbReference>
<feature type="signal peptide" evidence="1">
    <location>
        <begin position="1"/>
        <end position="18"/>
    </location>
</feature>
<evidence type="ECO:0000256" key="1">
    <source>
        <dbReference type="SAM" id="SignalP"/>
    </source>
</evidence>
<dbReference type="KEGG" id="snan:I6N98_00480"/>
<accession>A0A7T4R0Y0</accession>
<organism evidence="2 3">
    <name type="scientific">Spongiibacter nanhainus</name>
    <dbReference type="NCBI Taxonomy" id="2794344"/>
    <lineage>
        <taxon>Bacteria</taxon>
        <taxon>Pseudomonadati</taxon>
        <taxon>Pseudomonadota</taxon>
        <taxon>Gammaproteobacteria</taxon>
        <taxon>Cellvibrionales</taxon>
        <taxon>Spongiibacteraceae</taxon>
        <taxon>Spongiibacter</taxon>
    </lineage>
</organism>